<gene>
    <name evidence="1" type="ORF">QZM52_33425</name>
</gene>
<accession>A0ABT8PP81</accession>
<dbReference type="Proteomes" id="UP001171606">
    <property type="component" value="Unassembled WGS sequence"/>
</dbReference>
<proteinExistence type="predicted"/>
<reference evidence="1" key="1">
    <citation type="submission" date="2023-07" db="EMBL/GenBank/DDBJ databases">
        <title>A collection of bacterial strains from the Burkholderia cepacia Research Laboratory and Repository.</title>
        <authorList>
            <person name="Lipuma J."/>
            <person name="Spilker T."/>
            <person name="Caverly L."/>
        </authorList>
    </citation>
    <scope>NUCLEOTIDE SEQUENCE</scope>
    <source>
        <strain evidence="1">AU42020</strain>
    </source>
</reference>
<evidence type="ECO:0000313" key="2">
    <source>
        <dbReference type="Proteomes" id="UP001171606"/>
    </source>
</evidence>
<protein>
    <submittedName>
        <fullName evidence="1">Uncharacterized protein</fullName>
    </submittedName>
</protein>
<dbReference type="RefSeq" id="WP_301757462.1">
    <property type="nucleotide sequence ID" value="NZ_JAUJSQ010000022.1"/>
</dbReference>
<name>A0ABT8PP81_9BURK</name>
<organism evidence="1 2">
    <name type="scientific">Burkholderia metallica</name>
    <dbReference type="NCBI Taxonomy" id="488729"/>
    <lineage>
        <taxon>Bacteria</taxon>
        <taxon>Pseudomonadati</taxon>
        <taxon>Pseudomonadota</taxon>
        <taxon>Betaproteobacteria</taxon>
        <taxon>Burkholderiales</taxon>
        <taxon>Burkholderiaceae</taxon>
        <taxon>Burkholderia</taxon>
        <taxon>Burkholderia cepacia complex</taxon>
    </lineage>
</organism>
<sequence>MANVERVCTGDVRGLRTLLFPGSHASRMALQGTLISRQQLTEAYCSFWRIQANGATEAVIHTQSPAFMAAMRALNDVQLWHPDVLSPALAELVPVFVYQDPQAGWVTNETSALERTLSKVGRLGHRKEIRKQVSEEWQDPSKAPCALMVLHSSTRRGAWKKALISPALQGKGAPELLLFDATTAAARSSLSAVRRIPELIRIAREAGFSSQGCMVVTDDPSTYFDLKQQLCAANLAPRTRVWATEPREGLLSEKPLPMDFKPTQRSNSNFSVGIVDRDASQVALAFQKLAAASGAEDSPRHRALLEACLYILRLSNMPAGYQDLTADSAEQKVLDFTGRRNAWSTVRLAIQAEIDAGNLNEHRTQVDQAIRRAEQLIDDWGDATPMARRLLAEIERHTGSTKRGLFIVLPNSKYISLAHRFVRRKLDAMWPEVEPKLKWDTLASISKALTQDHKRMQLVFVGMNAEVLRVLLANPDVPHGAVVLVPYKQADSTLRTLEKMKELETLKPYRGRIGLLSQELDRRLKEVPKPLFISSLGDFSPTFRLDDVASSGRGGDQGYYRFDLEDGSRAYASGWVYRYEPNEDPFFRRTSASTIRVNDLIFDMSDELRSKVEDALRDVSGAEAITSAVDPLRMWMQLYHSDVQRRCELLFNDTNRSVLSRKIRERMVELNSAANGCRIGRIYYWLKLPGDGDTRPHAPKDQAFFRMFCAALQMSDEDATRYWALIRKTRQFNQHLGRELMARYAEILFQPESATTYRRLPELVVKQLRQDALLCVYRVERVFAPTGRDAV</sequence>
<keyword evidence="2" id="KW-1185">Reference proteome</keyword>
<comment type="caution">
    <text evidence="1">The sequence shown here is derived from an EMBL/GenBank/DDBJ whole genome shotgun (WGS) entry which is preliminary data.</text>
</comment>
<evidence type="ECO:0000313" key="1">
    <source>
        <dbReference type="EMBL" id="MDN7936183.1"/>
    </source>
</evidence>
<dbReference type="EMBL" id="JAUJSQ010000022">
    <property type="protein sequence ID" value="MDN7936183.1"/>
    <property type="molecule type" value="Genomic_DNA"/>
</dbReference>